<dbReference type="InterPro" id="IPR011747">
    <property type="entry name" value="CHP02241"/>
</dbReference>
<sequence>MTEGNKAPDDKYEVLAASRFYLELKLKDSDDRIDAYFMECQSFKRKQDVIEHCEVFPKQQWGSKPAKHGRVVRAKLPGNTQSENITLKMGMTISPTMWKWFKDVESGNWSEQLRDGSLTIYSQRGEIEALFHFFGAWPVSYKIGDVKADSNDFQIEEVELAVNEFIRVNSNGQPY</sequence>
<name>A0A947GKD5_9CYAN</name>
<dbReference type="Pfam" id="PF06841">
    <property type="entry name" value="Phage_T4_gp19"/>
    <property type="match status" value="1"/>
</dbReference>
<reference evidence="1" key="1">
    <citation type="submission" date="2020-11" db="EMBL/GenBank/DDBJ databases">
        <authorList>
            <person name="Konstantinou D."/>
            <person name="Gkelis S."/>
            <person name="Popin R."/>
            <person name="Fewer D."/>
            <person name="Sivonen K."/>
        </authorList>
    </citation>
    <scope>NUCLEOTIDE SEQUENCE</scope>
    <source>
        <strain evidence="1">TAU-MAC 1115</strain>
    </source>
</reference>
<dbReference type="Proteomes" id="UP000717364">
    <property type="component" value="Unassembled WGS sequence"/>
</dbReference>
<dbReference type="AlphaFoldDB" id="A0A947GKD5"/>
<keyword evidence="2" id="KW-1185">Reference proteome</keyword>
<dbReference type="NCBIfam" id="TIGR02241">
    <property type="entry name" value="conserved hypothetical phage tail region protein"/>
    <property type="match status" value="1"/>
</dbReference>
<comment type="caution">
    <text evidence="1">The sequence shown here is derived from an EMBL/GenBank/DDBJ whole genome shotgun (WGS) entry which is preliminary data.</text>
</comment>
<protein>
    <submittedName>
        <fullName evidence="1">Phage tail protein</fullName>
    </submittedName>
</protein>
<dbReference type="InterPro" id="IPR010667">
    <property type="entry name" value="Phage_T4_Gp19"/>
</dbReference>
<proteinExistence type="predicted"/>
<organism evidence="1 2">
    <name type="scientific">Leptothoe spongobia TAU-MAC 1115</name>
    <dbReference type="NCBI Taxonomy" id="1967444"/>
    <lineage>
        <taxon>Bacteria</taxon>
        <taxon>Bacillati</taxon>
        <taxon>Cyanobacteriota</taxon>
        <taxon>Cyanophyceae</taxon>
        <taxon>Nodosilineales</taxon>
        <taxon>Cymatolegaceae</taxon>
        <taxon>Leptothoe</taxon>
        <taxon>Leptothoe spongobia</taxon>
    </lineage>
</organism>
<accession>A0A947GKD5</accession>
<dbReference type="PANTHER" id="PTHR38009">
    <property type="entry name" value="CONSERVED HYPOTHETICAL PHAGE TAIL PROTEIN"/>
    <property type="match status" value="1"/>
</dbReference>
<dbReference type="PANTHER" id="PTHR38009:SF1">
    <property type="entry name" value="CONSERVED HYPOTHETICAL PHAGE TAIL PROTEIN"/>
    <property type="match status" value="1"/>
</dbReference>
<dbReference type="GO" id="GO:0005198">
    <property type="term" value="F:structural molecule activity"/>
    <property type="evidence" value="ECO:0007669"/>
    <property type="project" value="InterPro"/>
</dbReference>
<reference evidence="1" key="2">
    <citation type="journal article" date="2021" name="Mar. Drugs">
        <title>Genome Reduction and Secondary Metabolism of the Marine Sponge-Associated Cyanobacterium Leptothoe.</title>
        <authorList>
            <person name="Konstantinou D."/>
            <person name="Popin R.V."/>
            <person name="Fewer D.P."/>
            <person name="Sivonen K."/>
            <person name="Gkelis S."/>
        </authorList>
    </citation>
    <scope>NUCLEOTIDE SEQUENCE</scope>
    <source>
        <strain evidence="1">TAU-MAC 1115</strain>
    </source>
</reference>
<dbReference type="EMBL" id="JADOES010000030">
    <property type="protein sequence ID" value="MBT9316663.1"/>
    <property type="molecule type" value="Genomic_DNA"/>
</dbReference>
<gene>
    <name evidence="1" type="ORF">IXB50_14640</name>
</gene>
<evidence type="ECO:0000313" key="2">
    <source>
        <dbReference type="Proteomes" id="UP000717364"/>
    </source>
</evidence>
<dbReference type="RefSeq" id="WP_215609728.1">
    <property type="nucleotide sequence ID" value="NZ_JADOES010000030.1"/>
</dbReference>
<evidence type="ECO:0000313" key="1">
    <source>
        <dbReference type="EMBL" id="MBT9316663.1"/>
    </source>
</evidence>